<dbReference type="InterPro" id="IPR001650">
    <property type="entry name" value="Helicase_C-like"/>
</dbReference>
<evidence type="ECO:0000259" key="11">
    <source>
        <dbReference type="PROSITE" id="PS51194"/>
    </source>
</evidence>
<evidence type="ECO:0000256" key="3">
    <source>
        <dbReference type="ARBA" id="ARBA00022801"/>
    </source>
</evidence>
<dbReference type="InterPro" id="IPR027417">
    <property type="entry name" value="P-loop_NTPase"/>
</dbReference>
<protein>
    <recommendedName>
        <fullName evidence="1">RNA helicase</fullName>
        <ecNumber evidence="1">3.6.4.13</ecNumber>
    </recommendedName>
</protein>
<dbReference type="SMART" id="SM00487">
    <property type="entry name" value="DEXDc"/>
    <property type="match status" value="1"/>
</dbReference>
<keyword evidence="4" id="KW-0347">Helicase</keyword>
<dbReference type="AlphaFoldDB" id="A0A8T2YD43"/>
<dbReference type="GO" id="GO:0016787">
    <property type="term" value="F:hydrolase activity"/>
    <property type="evidence" value="ECO:0007669"/>
    <property type="project" value="UniProtKB-KW"/>
</dbReference>
<dbReference type="InterPro" id="IPR014001">
    <property type="entry name" value="Helicase_ATP-bd"/>
</dbReference>
<dbReference type="FunFam" id="3.40.50.300:FF:000849">
    <property type="entry name" value="ATP-dependent RNA helicase DBP5"/>
    <property type="match status" value="1"/>
</dbReference>
<dbReference type="CDD" id="cd18787">
    <property type="entry name" value="SF2_C_DEAD"/>
    <property type="match status" value="1"/>
</dbReference>
<keyword evidence="2" id="KW-0547">Nucleotide-binding</keyword>
<evidence type="ECO:0000256" key="7">
    <source>
        <dbReference type="ARBA" id="ARBA00037945"/>
    </source>
</evidence>
<dbReference type="Gene3D" id="3.40.50.300">
    <property type="entry name" value="P-loop containing nucleotide triphosphate hydrolases"/>
    <property type="match status" value="2"/>
</dbReference>
<dbReference type="EC" id="3.6.4.13" evidence="1"/>
<dbReference type="SMART" id="SM00490">
    <property type="entry name" value="HELICc"/>
    <property type="match status" value="1"/>
</dbReference>
<dbReference type="CDD" id="cd18045">
    <property type="entry name" value="DEADc_EIF4AIII_DDX48"/>
    <property type="match status" value="1"/>
</dbReference>
<reference evidence="13" key="1">
    <citation type="journal article" date="2021" name="J. Hered.">
        <title>Genome Assembly of Salicaceae Populus deltoides (Eastern Cottonwood) I-69 Based on Nanopore Sequencing and Hi-C Technologies.</title>
        <authorList>
            <person name="Bai S."/>
            <person name="Wu H."/>
            <person name="Zhang J."/>
            <person name="Pan Z."/>
            <person name="Zhao W."/>
            <person name="Li Z."/>
            <person name="Tong C."/>
        </authorList>
    </citation>
    <scope>NUCLEOTIDE SEQUENCE</scope>
    <source>
        <tissue evidence="13">Leaf</tissue>
    </source>
</reference>
<organism evidence="13 14">
    <name type="scientific">Populus deltoides</name>
    <name type="common">Eastern poplar</name>
    <name type="synonym">Eastern cottonwood</name>
    <dbReference type="NCBI Taxonomy" id="3696"/>
    <lineage>
        <taxon>Eukaryota</taxon>
        <taxon>Viridiplantae</taxon>
        <taxon>Streptophyta</taxon>
        <taxon>Embryophyta</taxon>
        <taxon>Tracheophyta</taxon>
        <taxon>Spermatophyta</taxon>
        <taxon>Magnoliopsida</taxon>
        <taxon>eudicotyledons</taxon>
        <taxon>Gunneridae</taxon>
        <taxon>Pentapetalae</taxon>
        <taxon>rosids</taxon>
        <taxon>fabids</taxon>
        <taxon>Malpighiales</taxon>
        <taxon>Salicaceae</taxon>
        <taxon>Saliceae</taxon>
        <taxon>Populus</taxon>
    </lineage>
</organism>
<evidence type="ECO:0000259" key="10">
    <source>
        <dbReference type="PROSITE" id="PS51192"/>
    </source>
</evidence>
<dbReference type="GO" id="GO:0003723">
    <property type="term" value="F:RNA binding"/>
    <property type="evidence" value="ECO:0007669"/>
    <property type="project" value="UniProtKB-KW"/>
</dbReference>
<feature type="domain" description="DEAD-box RNA helicase Q" evidence="12">
    <location>
        <begin position="34"/>
        <end position="62"/>
    </location>
</feature>
<accession>A0A8T2YD43</accession>
<keyword evidence="3" id="KW-0378">Hydrolase</keyword>
<evidence type="ECO:0000259" key="12">
    <source>
        <dbReference type="PROSITE" id="PS51195"/>
    </source>
</evidence>
<feature type="short sequence motif" description="Q motif" evidence="9">
    <location>
        <begin position="34"/>
        <end position="62"/>
    </location>
</feature>
<name>A0A8T2YD43_POPDE</name>
<evidence type="ECO:0000256" key="1">
    <source>
        <dbReference type="ARBA" id="ARBA00012552"/>
    </source>
</evidence>
<dbReference type="GO" id="GO:0003724">
    <property type="term" value="F:RNA helicase activity"/>
    <property type="evidence" value="ECO:0007669"/>
    <property type="project" value="UniProtKB-EC"/>
</dbReference>
<evidence type="ECO:0000313" key="14">
    <source>
        <dbReference type="Proteomes" id="UP000807159"/>
    </source>
</evidence>
<dbReference type="EMBL" id="JACEGQ020000007">
    <property type="protein sequence ID" value="KAH8503065.1"/>
    <property type="molecule type" value="Genomic_DNA"/>
</dbReference>
<evidence type="ECO:0000256" key="2">
    <source>
        <dbReference type="ARBA" id="ARBA00022741"/>
    </source>
</evidence>
<dbReference type="Proteomes" id="UP000807159">
    <property type="component" value="Chromosome 7"/>
</dbReference>
<dbReference type="GO" id="GO:0005524">
    <property type="term" value="F:ATP binding"/>
    <property type="evidence" value="ECO:0007669"/>
    <property type="project" value="UniProtKB-KW"/>
</dbReference>
<dbReference type="PROSITE" id="PS51195">
    <property type="entry name" value="Q_MOTIF"/>
    <property type="match status" value="1"/>
</dbReference>
<dbReference type="SUPFAM" id="SSF52540">
    <property type="entry name" value="P-loop containing nucleoside triphosphate hydrolases"/>
    <property type="match status" value="2"/>
</dbReference>
<dbReference type="InterPro" id="IPR014014">
    <property type="entry name" value="RNA_helicase_DEAD_Q_motif"/>
</dbReference>
<gene>
    <name evidence="13" type="ORF">H0E87_014393</name>
</gene>
<evidence type="ECO:0000256" key="8">
    <source>
        <dbReference type="ARBA" id="ARBA00047984"/>
    </source>
</evidence>
<comment type="similarity">
    <text evidence="7">Belongs to the DEAD box helicase family. DDX48/FAL1 subfamily.</text>
</comment>
<evidence type="ECO:0000256" key="5">
    <source>
        <dbReference type="ARBA" id="ARBA00022840"/>
    </source>
</evidence>
<comment type="catalytic activity">
    <reaction evidence="8">
        <text>ATP + H2O = ADP + phosphate + H(+)</text>
        <dbReference type="Rhea" id="RHEA:13065"/>
        <dbReference type="ChEBI" id="CHEBI:15377"/>
        <dbReference type="ChEBI" id="CHEBI:15378"/>
        <dbReference type="ChEBI" id="CHEBI:30616"/>
        <dbReference type="ChEBI" id="CHEBI:43474"/>
        <dbReference type="ChEBI" id="CHEBI:456216"/>
        <dbReference type="EC" id="3.6.4.13"/>
    </reaction>
</comment>
<sequence>MATSVVPAGRSARRAAAEDEKLVFETTEGIEPVASFDEMGLKEDLLRGIYNYGFEKPSAIQQRALMPIIKGRDVIAQAQSGTGKTSMIALTACQLVDTANREVQALILSPTRELAEQTEKVITAIGENINIQVHACIGGKSVGEDIRKLEYGVHVVSGTPGRVCDMIKRRSLRTRAIRVLVLDESDEMLSRGFKDQIYDVYRYLPPELQVVLISATLPNEILEITSKFMTDPVKILVKRDELTLEVSIILAVYKLPMGAKLVDWLTAKMVEFNFTVSAMHGDMPQRERDAIMSNFRLGETRVLITTDVWARGLDVQQVSLVINYDLPNNRELYIHRIGRSGRFGRKGVAINFVKSDDIRILRDIEQYYSTQIDEMPMNIGDLI</sequence>
<feature type="domain" description="Helicase ATP-binding" evidence="10">
    <location>
        <begin position="65"/>
        <end position="235"/>
    </location>
</feature>
<keyword evidence="6" id="KW-0694">RNA-binding</keyword>
<dbReference type="PROSITE" id="PS51194">
    <property type="entry name" value="HELICASE_CTER"/>
    <property type="match status" value="1"/>
</dbReference>
<dbReference type="PANTHER" id="PTHR47958">
    <property type="entry name" value="ATP-DEPENDENT RNA HELICASE DBP3"/>
    <property type="match status" value="1"/>
</dbReference>
<dbReference type="InterPro" id="IPR011545">
    <property type="entry name" value="DEAD/DEAH_box_helicase_dom"/>
</dbReference>
<proteinExistence type="inferred from homology"/>
<dbReference type="Pfam" id="PF00270">
    <property type="entry name" value="DEAD"/>
    <property type="match status" value="1"/>
</dbReference>
<feature type="domain" description="Helicase C-terminal" evidence="11">
    <location>
        <begin position="238"/>
        <end position="383"/>
    </location>
</feature>
<comment type="caution">
    <text evidence="13">The sequence shown here is derived from an EMBL/GenBank/DDBJ whole genome shotgun (WGS) entry which is preliminary data.</text>
</comment>
<evidence type="ECO:0000256" key="4">
    <source>
        <dbReference type="ARBA" id="ARBA00022806"/>
    </source>
</evidence>
<evidence type="ECO:0000313" key="13">
    <source>
        <dbReference type="EMBL" id="KAH8503065.1"/>
    </source>
</evidence>
<evidence type="ECO:0000256" key="6">
    <source>
        <dbReference type="ARBA" id="ARBA00022884"/>
    </source>
</evidence>
<dbReference type="Pfam" id="PF00271">
    <property type="entry name" value="Helicase_C"/>
    <property type="match status" value="1"/>
</dbReference>
<evidence type="ECO:0000256" key="9">
    <source>
        <dbReference type="PROSITE-ProRule" id="PRU00552"/>
    </source>
</evidence>
<keyword evidence="14" id="KW-1185">Reference proteome</keyword>
<dbReference type="PROSITE" id="PS51192">
    <property type="entry name" value="HELICASE_ATP_BIND_1"/>
    <property type="match status" value="1"/>
</dbReference>
<keyword evidence="5" id="KW-0067">ATP-binding</keyword>